<evidence type="ECO:0000259" key="5">
    <source>
        <dbReference type="PROSITE" id="PS50893"/>
    </source>
</evidence>
<dbReference type="SUPFAM" id="SSF52540">
    <property type="entry name" value="P-loop containing nucleoside triphosphate hydrolases"/>
    <property type="match status" value="1"/>
</dbReference>
<keyword evidence="2" id="KW-0813">Transport</keyword>
<protein>
    <submittedName>
        <fullName evidence="6">ATP-binding cassette domain-containing protein</fullName>
    </submittedName>
</protein>
<keyword evidence="3" id="KW-0547">Nucleotide-binding</keyword>
<name>A0ABT7DNA2_9ACTN</name>
<dbReference type="InterPro" id="IPR003593">
    <property type="entry name" value="AAA+_ATPase"/>
</dbReference>
<evidence type="ECO:0000313" key="7">
    <source>
        <dbReference type="Proteomes" id="UP001232750"/>
    </source>
</evidence>
<dbReference type="Proteomes" id="UP001232750">
    <property type="component" value="Unassembled WGS sequence"/>
</dbReference>
<dbReference type="CDD" id="cd03220">
    <property type="entry name" value="ABC_KpsT_Wzt"/>
    <property type="match status" value="1"/>
</dbReference>
<dbReference type="Pfam" id="PF04122">
    <property type="entry name" value="CW_binding_2"/>
    <property type="match status" value="1"/>
</dbReference>
<keyword evidence="7" id="KW-1185">Reference proteome</keyword>
<dbReference type="GO" id="GO:0005524">
    <property type="term" value="F:ATP binding"/>
    <property type="evidence" value="ECO:0007669"/>
    <property type="project" value="UniProtKB-KW"/>
</dbReference>
<comment type="similarity">
    <text evidence="1">Belongs to the ABC transporter superfamily.</text>
</comment>
<evidence type="ECO:0000256" key="4">
    <source>
        <dbReference type="ARBA" id="ARBA00022840"/>
    </source>
</evidence>
<feature type="domain" description="ABC transporter" evidence="5">
    <location>
        <begin position="45"/>
        <end position="270"/>
    </location>
</feature>
<proteinExistence type="inferred from homology"/>
<evidence type="ECO:0000256" key="1">
    <source>
        <dbReference type="ARBA" id="ARBA00005417"/>
    </source>
</evidence>
<dbReference type="PROSITE" id="PS50893">
    <property type="entry name" value="ABC_TRANSPORTER_2"/>
    <property type="match status" value="1"/>
</dbReference>
<dbReference type="PANTHER" id="PTHR46743:SF2">
    <property type="entry name" value="TEICHOIC ACIDS EXPORT ATP-BINDING PROTEIN TAGH"/>
    <property type="match status" value="1"/>
</dbReference>
<evidence type="ECO:0000256" key="3">
    <source>
        <dbReference type="ARBA" id="ARBA00022741"/>
    </source>
</evidence>
<dbReference type="InterPro" id="IPR003439">
    <property type="entry name" value="ABC_transporter-like_ATP-bd"/>
</dbReference>
<dbReference type="EMBL" id="JASJEU010000019">
    <property type="protein sequence ID" value="MDJ1651013.1"/>
    <property type="molecule type" value="Genomic_DNA"/>
</dbReference>
<evidence type="ECO:0000313" key="6">
    <source>
        <dbReference type="EMBL" id="MDJ1651013.1"/>
    </source>
</evidence>
<organism evidence="6 7">
    <name type="scientific">Gordonibacter faecis</name>
    <dbReference type="NCBI Taxonomy" id="3047475"/>
    <lineage>
        <taxon>Bacteria</taxon>
        <taxon>Bacillati</taxon>
        <taxon>Actinomycetota</taxon>
        <taxon>Coriobacteriia</taxon>
        <taxon>Eggerthellales</taxon>
        <taxon>Eggerthellaceae</taxon>
        <taxon>Gordonibacter</taxon>
    </lineage>
</organism>
<evidence type="ECO:0000256" key="2">
    <source>
        <dbReference type="ARBA" id="ARBA00022448"/>
    </source>
</evidence>
<dbReference type="Pfam" id="PF00005">
    <property type="entry name" value="ABC_tran"/>
    <property type="match status" value="1"/>
</dbReference>
<keyword evidence="4 6" id="KW-0067">ATP-binding</keyword>
<dbReference type="PANTHER" id="PTHR46743">
    <property type="entry name" value="TEICHOIC ACIDS EXPORT ATP-BINDING PROTEIN TAGH"/>
    <property type="match status" value="1"/>
</dbReference>
<accession>A0ABT7DNA2</accession>
<dbReference type="SMART" id="SM00382">
    <property type="entry name" value="AAA"/>
    <property type="match status" value="1"/>
</dbReference>
<dbReference type="InterPro" id="IPR007253">
    <property type="entry name" value="Cell_wall-bd_2"/>
</dbReference>
<gene>
    <name evidence="6" type="ORF">QNJ86_09395</name>
</gene>
<dbReference type="RefSeq" id="WP_283832355.1">
    <property type="nucleotide sequence ID" value="NZ_JASJEU010000019.1"/>
</dbReference>
<dbReference type="Gene3D" id="3.40.50.300">
    <property type="entry name" value="P-loop containing nucleotide triphosphate hydrolases"/>
    <property type="match status" value="1"/>
</dbReference>
<dbReference type="InterPro" id="IPR050683">
    <property type="entry name" value="Bact_Polysacc_Export_ATP-bd"/>
</dbReference>
<sequence length="617" mass="66978">MPENVNTTPLAAQPPVFADDNRATMVKVDHVSMIFNMASEQLNSLKEYAIALARRELRFKEFRALDDVSFEVKKGDVFGILGTNGSGKSTMLKIIAGVLEPTKGTCSIHGNIAPLIELGAGFDLELTARENIYLNGALLGYSKKFIEQHFDEIVDFAEIEKFLDMPMKNYSSGMVARIAFAIATVIVPEILIVDEVLSVGDFMFQQKCERRITQLIKEHDVTVLIVSHNNDQIERLCNKAIWIEKGHTRMLGSAKDVCRVYRVLGGHVGSAEAEEHVFNLLNEDVTVPDDLIDVIGGESRYGTATRLVEKCGFAPGGSVILAPGELASPCMAATGLSGVMDAPVLLTKPDGLPDVTAQALSQLQPHRVVVLGSEDIASERVVEDVREACGPTIEVTRVEGRTAAEIALSLYRFGQQQGHWGSTAIITYDGCTGDLISFSPYLFQKKVPVFFVASNGVVGDDTAQALQSGQFSRLLVLGGSYHVPDAFLEACEARGVRTQRVCGNSAYHANELINNLMTSGDIEGDGISIDRLIVSSVWNPFDAFAGGAYAGKTNSAFLLADPQNLDSVAHALSYIEKKEGAVRHLTFLGGDTRFNKLDRQMLGKAVVKAMRANQKDS</sequence>
<dbReference type="InterPro" id="IPR027417">
    <property type="entry name" value="P-loop_NTPase"/>
</dbReference>
<comment type="caution">
    <text evidence="6">The sequence shown here is derived from an EMBL/GenBank/DDBJ whole genome shotgun (WGS) entry which is preliminary data.</text>
</comment>
<dbReference type="InterPro" id="IPR015860">
    <property type="entry name" value="ABC_transpr_TagH-like"/>
</dbReference>
<reference evidence="6 7" key="1">
    <citation type="submission" date="2023-05" db="EMBL/GenBank/DDBJ databases">
        <title>Gordonibacter KGMB12511T sp. nov., isolated from faeces of healthy Korean.</title>
        <authorList>
            <person name="Kim H.S."/>
            <person name="Kim J.-S."/>
            <person name="Suh M.K."/>
            <person name="Eom M.K."/>
            <person name="Do H.E."/>
            <person name="Lee J.-S."/>
        </authorList>
    </citation>
    <scope>NUCLEOTIDE SEQUENCE [LARGE SCALE GENOMIC DNA]</scope>
    <source>
        <strain evidence="6 7">KGMB12511</strain>
    </source>
</reference>